<dbReference type="InterPro" id="IPR002052">
    <property type="entry name" value="DNA_methylase_N6_adenine_CS"/>
</dbReference>
<dbReference type="GO" id="GO:0008276">
    <property type="term" value="F:protein methyltransferase activity"/>
    <property type="evidence" value="ECO:0007669"/>
    <property type="project" value="TreeGrafter"/>
</dbReference>
<dbReference type="GO" id="GO:0032259">
    <property type="term" value="P:methylation"/>
    <property type="evidence" value="ECO:0007669"/>
    <property type="project" value="UniProtKB-KW"/>
</dbReference>
<keyword evidence="4" id="KW-0949">S-adenosyl-L-methionine</keyword>
<comment type="similarity">
    <text evidence="1">Belongs to the eukaryotic/archaeal PrmC-related family.</text>
</comment>
<evidence type="ECO:0000313" key="6">
    <source>
        <dbReference type="EMBL" id="KAH3663188.1"/>
    </source>
</evidence>
<dbReference type="Gene3D" id="3.40.50.150">
    <property type="entry name" value="Vaccinia Virus protein VP39"/>
    <property type="match status" value="1"/>
</dbReference>
<keyword evidence="2" id="KW-0489">Methyltransferase</keyword>
<dbReference type="GO" id="GO:0008757">
    <property type="term" value="F:S-adenosylmethionine-dependent methyltransferase activity"/>
    <property type="evidence" value="ECO:0007669"/>
    <property type="project" value="TreeGrafter"/>
</dbReference>
<dbReference type="PROSITE" id="PS00092">
    <property type="entry name" value="N6_MTASE"/>
    <property type="match status" value="1"/>
</dbReference>
<dbReference type="CDD" id="cd02440">
    <property type="entry name" value="AdoMet_MTases"/>
    <property type="match status" value="1"/>
</dbReference>
<evidence type="ECO:0000256" key="1">
    <source>
        <dbReference type="ARBA" id="ARBA00006149"/>
    </source>
</evidence>
<accession>A0A9P8NZQ2</accession>
<dbReference type="InterPro" id="IPR052190">
    <property type="entry name" value="Euk-Arch_PrmC-MTase"/>
</dbReference>
<reference evidence="6" key="2">
    <citation type="submission" date="2021-01" db="EMBL/GenBank/DDBJ databases">
        <authorList>
            <person name="Schikora-Tamarit M.A."/>
        </authorList>
    </citation>
    <scope>NUCLEOTIDE SEQUENCE</scope>
    <source>
        <strain evidence="6">NCAIM Y.01608</strain>
    </source>
</reference>
<evidence type="ECO:0000256" key="2">
    <source>
        <dbReference type="ARBA" id="ARBA00022603"/>
    </source>
</evidence>
<feature type="domain" description="Methyltransferase small" evidence="5">
    <location>
        <begin position="55"/>
        <end position="137"/>
    </location>
</feature>
<dbReference type="AlphaFoldDB" id="A0A9P8NZQ2"/>
<evidence type="ECO:0000313" key="7">
    <source>
        <dbReference type="Proteomes" id="UP000788993"/>
    </source>
</evidence>
<keyword evidence="7" id="KW-1185">Reference proteome</keyword>
<dbReference type="EMBL" id="JAEUBD010001266">
    <property type="protein sequence ID" value="KAH3663188.1"/>
    <property type="molecule type" value="Genomic_DNA"/>
</dbReference>
<dbReference type="InterPro" id="IPR007848">
    <property type="entry name" value="Small_mtfrase_dom"/>
</dbReference>
<dbReference type="GO" id="GO:0003676">
    <property type="term" value="F:nucleic acid binding"/>
    <property type="evidence" value="ECO:0007669"/>
    <property type="project" value="InterPro"/>
</dbReference>
<name>A0A9P8NZQ2_9ASCO</name>
<keyword evidence="3" id="KW-0808">Transferase</keyword>
<dbReference type="GO" id="GO:0035657">
    <property type="term" value="C:eRF1 methyltransferase complex"/>
    <property type="evidence" value="ECO:0007669"/>
    <property type="project" value="TreeGrafter"/>
</dbReference>
<dbReference type="PANTHER" id="PTHR45875">
    <property type="entry name" value="METHYLTRANSFERASE N6AMT1"/>
    <property type="match status" value="1"/>
</dbReference>
<dbReference type="InterPro" id="IPR029063">
    <property type="entry name" value="SAM-dependent_MTases_sf"/>
</dbReference>
<reference evidence="6" key="1">
    <citation type="journal article" date="2021" name="Open Biol.">
        <title>Shared evolutionary footprints suggest mitochondrial oxidative damage underlies multiple complex I losses in fungi.</title>
        <authorList>
            <person name="Schikora-Tamarit M.A."/>
            <person name="Marcet-Houben M."/>
            <person name="Nosek J."/>
            <person name="Gabaldon T."/>
        </authorList>
    </citation>
    <scope>NUCLEOTIDE SEQUENCE</scope>
    <source>
        <strain evidence="6">NCAIM Y.01608</strain>
    </source>
</reference>
<dbReference type="SUPFAM" id="SSF53335">
    <property type="entry name" value="S-adenosyl-L-methionine-dependent methyltransferases"/>
    <property type="match status" value="1"/>
</dbReference>
<dbReference type="NCBIfam" id="TIGR00537">
    <property type="entry name" value="hemK_rel_arch"/>
    <property type="match status" value="1"/>
</dbReference>
<sequence>MLAFALPATYFVVKINVDADLMLAKLSPYYDKIYEPAEDSFLLLDLFEEIGATVANNKPRLVVELGTGSGIVSTFLNQHILKNAFLIATDINPHCCHAAIATNAKNAATVNFDSIQGDLTSSLRPASVDLLIFNPPYVPSPFVPTVPESAEDQTWLDLALDGGNDGMAVTNRLLQSLGKILAPKGQAYILFCARNNPSMVAEQFLKDHPSFRVEKMIERKAGWEVLSVYLFQNTASQKDR</sequence>
<protein>
    <recommendedName>
        <fullName evidence="5">Methyltransferase small domain-containing protein</fullName>
    </recommendedName>
</protein>
<comment type="caution">
    <text evidence="6">The sequence shown here is derived from an EMBL/GenBank/DDBJ whole genome shotgun (WGS) entry which is preliminary data.</text>
</comment>
<organism evidence="6 7">
    <name type="scientific">Ogataea polymorpha</name>
    <dbReference type="NCBI Taxonomy" id="460523"/>
    <lineage>
        <taxon>Eukaryota</taxon>
        <taxon>Fungi</taxon>
        <taxon>Dikarya</taxon>
        <taxon>Ascomycota</taxon>
        <taxon>Saccharomycotina</taxon>
        <taxon>Pichiomycetes</taxon>
        <taxon>Pichiales</taxon>
        <taxon>Pichiaceae</taxon>
        <taxon>Ogataea</taxon>
    </lineage>
</organism>
<gene>
    <name evidence="6" type="ORF">OGATHE_004764</name>
</gene>
<dbReference type="InterPro" id="IPR004557">
    <property type="entry name" value="PrmC-related"/>
</dbReference>
<evidence type="ECO:0000256" key="3">
    <source>
        <dbReference type="ARBA" id="ARBA00022679"/>
    </source>
</evidence>
<dbReference type="Proteomes" id="UP000788993">
    <property type="component" value="Unassembled WGS sequence"/>
</dbReference>
<dbReference type="PANTHER" id="PTHR45875:SF1">
    <property type="entry name" value="METHYLTRANSFERASE N6AMT1"/>
    <property type="match status" value="1"/>
</dbReference>
<proteinExistence type="inferred from homology"/>
<dbReference type="Pfam" id="PF05175">
    <property type="entry name" value="MTS"/>
    <property type="match status" value="1"/>
</dbReference>
<evidence type="ECO:0000259" key="5">
    <source>
        <dbReference type="Pfam" id="PF05175"/>
    </source>
</evidence>
<evidence type="ECO:0000256" key="4">
    <source>
        <dbReference type="ARBA" id="ARBA00022691"/>
    </source>
</evidence>